<keyword evidence="3" id="KW-1185">Reference proteome</keyword>
<accession>A0ABS4VV98</accession>
<evidence type="ECO:0000256" key="1">
    <source>
        <dbReference type="SAM" id="Phobius"/>
    </source>
</evidence>
<dbReference type="RefSeq" id="WP_210028057.1">
    <property type="nucleotide sequence ID" value="NZ_JAGINU010000001.1"/>
</dbReference>
<protein>
    <submittedName>
        <fullName evidence="2">Uncharacterized protein</fullName>
    </submittedName>
</protein>
<dbReference type="Proteomes" id="UP001519295">
    <property type="component" value="Unassembled WGS sequence"/>
</dbReference>
<comment type="caution">
    <text evidence="2">The sequence shown here is derived from an EMBL/GenBank/DDBJ whole genome shotgun (WGS) entry which is preliminary data.</text>
</comment>
<proteinExistence type="predicted"/>
<keyword evidence="1" id="KW-0812">Transmembrane</keyword>
<sequence>MPGIGGPGSTDTGAEGQAALRLHAKICLVAGILSAFVTVLFAVVLGSLVGTVVLGAVTLGCVAWGIRTRQRLRRGRAAGRS</sequence>
<feature type="transmembrane region" description="Helical" evidence="1">
    <location>
        <begin position="48"/>
        <end position="66"/>
    </location>
</feature>
<organism evidence="2 3">
    <name type="scientific">Pseudonocardia parietis</name>
    <dbReference type="NCBI Taxonomy" id="570936"/>
    <lineage>
        <taxon>Bacteria</taxon>
        <taxon>Bacillati</taxon>
        <taxon>Actinomycetota</taxon>
        <taxon>Actinomycetes</taxon>
        <taxon>Pseudonocardiales</taxon>
        <taxon>Pseudonocardiaceae</taxon>
        <taxon>Pseudonocardia</taxon>
    </lineage>
</organism>
<keyword evidence="1" id="KW-0472">Membrane</keyword>
<dbReference type="EMBL" id="JAGINU010000001">
    <property type="protein sequence ID" value="MBP2367867.1"/>
    <property type="molecule type" value="Genomic_DNA"/>
</dbReference>
<gene>
    <name evidence="2" type="ORF">JOF36_003563</name>
</gene>
<evidence type="ECO:0000313" key="3">
    <source>
        <dbReference type="Proteomes" id="UP001519295"/>
    </source>
</evidence>
<keyword evidence="1" id="KW-1133">Transmembrane helix</keyword>
<name>A0ABS4VV98_9PSEU</name>
<reference evidence="2 3" key="1">
    <citation type="submission" date="2021-03" db="EMBL/GenBank/DDBJ databases">
        <title>Sequencing the genomes of 1000 actinobacteria strains.</title>
        <authorList>
            <person name="Klenk H.-P."/>
        </authorList>
    </citation>
    <scope>NUCLEOTIDE SEQUENCE [LARGE SCALE GENOMIC DNA]</scope>
    <source>
        <strain evidence="2 3">DSM 45256</strain>
    </source>
</reference>
<evidence type="ECO:0000313" key="2">
    <source>
        <dbReference type="EMBL" id="MBP2367867.1"/>
    </source>
</evidence>